<reference evidence="1" key="1">
    <citation type="submission" date="2021-09" db="EMBL/GenBank/DDBJ databases">
        <title>Isolation and characterization of 3-chlorobenzoate degrading bacteria from soils in Shizuoka.</title>
        <authorList>
            <person name="Ifat A."/>
            <person name="Ogawa N."/>
            <person name="Kimbara K."/>
            <person name="Moriuchi R."/>
            <person name="Dohra H."/>
            <person name="Shintani M."/>
        </authorList>
    </citation>
    <scope>NUCLEOTIDE SEQUENCE</scope>
    <source>
        <strain evidence="1">19CS2-2</strain>
    </source>
</reference>
<evidence type="ECO:0000313" key="1">
    <source>
        <dbReference type="EMBL" id="GJH20525.1"/>
    </source>
</evidence>
<name>A0ACB5QZG0_9BURK</name>
<evidence type="ECO:0000313" key="2">
    <source>
        <dbReference type="Proteomes" id="UP001055013"/>
    </source>
</evidence>
<dbReference type="Proteomes" id="UP001055013">
    <property type="component" value="Unassembled WGS sequence"/>
</dbReference>
<keyword evidence="2" id="KW-1185">Reference proteome</keyword>
<sequence>MMEFTGERYLPTEEGDIRYEHWHRYAWAGQAIAGLNVLDVACGEGYGSSILAHRARSVTGVDISPEAVAHAQAEYKSVANLSFMTGSASQLPLADAQFDAVVSFETIEHLYEQEEMISEIRRVLKPGGFLILSSPNKKVYSDDRDYHNEYHVKELYFEELDELLKRHFPRVKYHGQRIATSSVIVPQRDPGAFYSAHTLNGDVLDSRTAELDSIMYFLAVCSTEPQGATPGLCASVFFEEGSDLYARRYEIIDWANRQSEEIAARDKEIRRLQGEFEERTNWALSLDSELHIARARLDSLSGEREQDERRLDSAKAELTKVRDELVHLKEEFDTILVKERDRLERLYGNVTEERDALRAQAGELQAKLTEIYASTSWTITRPIRVIKRAARGEFGPLLKPLRPHARNWGRKIYQALPLSHQQKTKLAHVVFKVAGPLFEGVVFYEAWKRQGEPLENTLGRGPIESDAFEGLLSTLRLPEVQEPKVSVVIPTYGNLAHTLGCVRSITENMPKASIEVIVAEDASGDQEILRMRSIPGLRFIENPQNLGFVRSCNRAASFANGEYVYFLNNDTEVTPGWLDTMLDVFATRSDCGMVGSKLVYPDGRLQEAGGILWRDASGWNFGRLDDPSKPEYNYLKEVDYCSGASLLLPRALFEQLGGFDEHFVPAYCEDVDLAFKVRETGKKMYYQPESVIIHYEGISHGTDTGTGIKAYQVTNQAKIRERYAQLLDAEHFDNGTHVHAARDRTGKKKSILIVDHYVPQPDRDAGSRSVFCVIRTLIDMGLSVHFWPQNLWYDAAYVKPLQALGVEVYYGNDIARQGFDDWIKQNGDSFDYVMLNRPHVSEPLIAPLRQYAPKAKLLYYGHDVHFERSMREFKVTGDPALKRRSEDEQAQEMKIWRSVDAVYYLSATEAETVKRLAPEVVARSLPGYFFEARGEPGAPASLTGRSHVLFVAGFGHPPNVDAAKWLVLDIMPLLKQLVPDVHVSLVGSNPTDEVKALAGPDVTVTGYVTDARLEALYESSRVVIVPLRFGAGVKNKVVEALHFGTPLVTTSVGAQGLPGLEEIAVVEDDEQSIVSAIHRFLTDDDAWRRASAGGRAYVAAHYSREAMRRGLEQDIDVPGAVAPHSETSPA</sequence>
<gene>
    <name evidence="1" type="ORF">CBA19CS22_28305</name>
</gene>
<organism evidence="1 2">
    <name type="scientific">Caballeronia novacaledonica</name>
    <dbReference type="NCBI Taxonomy" id="1544861"/>
    <lineage>
        <taxon>Bacteria</taxon>
        <taxon>Pseudomonadati</taxon>
        <taxon>Pseudomonadota</taxon>
        <taxon>Betaproteobacteria</taxon>
        <taxon>Burkholderiales</taxon>
        <taxon>Burkholderiaceae</taxon>
        <taxon>Caballeronia</taxon>
    </lineage>
</organism>
<keyword evidence="1" id="KW-0489">Methyltransferase</keyword>
<proteinExistence type="predicted"/>
<accession>A0ACB5QZG0</accession>
<comment type="caution">
    <text evidence="1">The sequence shown here is derived from an EMBL/GenBank/DDBJ whole genome shotgun (WGS) entry which is preliminary data.</text>
</comment>
<keyword evidence="1" id="KW-0808">Transferase</keyword>
<protein>
    <submittedName>
        <fullName evidence="1">Methyltransferase domain-containing protein</fullName>
    </submittedName>
</protein>
<dbReference type="EMBL" id="BPUR01000020">
    <property type="protein sequence ID" value="GJH20525.1"/>
    <property type="molecule type" value="Genomic_DNA"/>
</dbReference>